<dbReference type="Pfam" id="PF19085">
    <property type="entry name" value="Choline_bind_2"/>
    <property type="match status" value="1"/>
</dbReference>
<dbReference type="InterPro" id="IPR050695">
    <property type="entry name" value="N-acetylmuramoyl_amidase_3"/>
</dbReference>
<reference evidence="5" key="2">
    <citation type="journal article" date="2021" name="PeerJ">
        <title>Extensive microbial diversity within the chicken gut microbiome revealed by metagenomics and culture.</title>
        <authorList>
            <person name="Gilroy R."/>
            <person name="Ravi A."/>
            <person name="Getino M."/>
            <person name="Pursley I."/>
            <person name="Horton D.L."/>
            <person name="Alikhan N.F."/>
            <person name="Baker D."/>
            <person name="Gharbi K."/>
            <person name="Hall N."/>
            <person name="Watson M."/>
            <person name="Adriaenssens E.M."/>
            <person name="Foster-Nyarko E."/>
            <person name="Jarju S."/>
            <person name="Secka A."/>
            <person name="Antonio M."/>
            <person name="Oren A."/>
            <person name="Chaudhuri R.R."/>
            <person name="La Ragione R."/>
            <person name="Hildebrand F."/>
            <person name="Pallen M.J."/>
        </authorList>
    </citation>
    <scope>NUCLEOTIDE SEQUENCE</scope>
    <source>
        <strain evidence="5">ChiSjej4B22-8148</strain>
    </source>
</reference>
<dbReference type="Gene3D" id="3.40.630.40">
    <property type="entry name" value="Zn-dependent exopeptidases"/>
    <property type="match status" value="1"/>
</dbReference>
<reference evidence="5" key="1">
    <citation type="submission" date="2020-10" db="EMBL/GenBank/DDBJ databases">
        <authorList>
            <person name="Gilroy R."/>
        </authorList>
    </citation>
    <scope>NUCLEOTIDE SEQUENCE</scope>
    <source>
        <strain evidence="5">ChiSjej4B22-8148</strain>
    </source>
</reference>
<evidence type="ECO:0000256" key="3">
    <source>
        <dbReference type="SAM" id="SignalP"/>
    </source>
</evidence>
<comment type="caution">
    <text evidence="5">The sequence shown here is derived from an EMBL/GenBank/DDBJ whole genome shotgun (WGS) entry which is preliminary data.</text>
</comment>
<dbReference type="PANTHER" id="PTHR30404">
    <property type="entry name" value="N-ACETYLMURAMOYL-L-ALANINE AMIDASE"/>
    <property type="match status" value="1"/>
</dbReference>
<gene>
    <name evidence="5" type="ORF">IAB31_08160</name>
</gene>
<feature type="repeat" description="Cell wall-binding" evidence="2">
    <location>
        <begin position="257"/>
        <end position="276"/>
    </location>
</feature>
<dbReference type="Gene3D" id="2.10.270.10">
    <property type="entry name" value="Cholin Binding"/>
    <property type="match status" value="5"/>
</dbReference>
<dbReference type="Pfam" id="PF01473">
    <property type="entry name" value="Choline_bind_1"/>
    <property type="match status" value="3"/>
</dbReference>
<feature type="chain" id="PRO_5038824079" evidence="3">
    <location>
        <begin position="27"/>
        <end position="532"/>
    </location>
</feature>
<dbReference type="Pfam" id="PF01520">
    <property type="entry name" value="Amidase_3"/>
    <property type="match status" value="1"/>
</dbReference>
<organism evidence="5 6">
    <name type="scientific">Candidatus Choladousia intestinavium</name>
    <dbReference type="NCBI Taxonomy" id="2840727"/>
    <lineage>
        <taxon>Bacteria</taxon>
        <taxon>Bacillati</taxon>
        <taxon>Bacillota</taxon>
        <taxon>Clostridia</taxon>
        <taxon>Lachnospirales</taxon>
        <taxon>Lachnospiraceae</taxon>
        <taxon>Lachnospiraceae incertae sedis</taxon>
        <taxon>Candidatus Choladousia</taxon>
    </lineage>
</organism>
<keyword evidence="1" id="KW-0677">Repeat</keyword>
<evidence type="ECO:0000313" key="5">
    <source>
        <dbReference type="EMBL" id="HIR13879.1"/>
    </source>
</evidence>
<dbReference type="AlphaFoldDB" id="A0A9D1ADA8"/>
<evidence type="ECO:0000259" key="4">
    <source>
        <dbReference type="Pfam" id="PF01520"/>
    </source>
</evidence>
<feature type="repeat" description="Cell wall-binding" evidence="2">
    <location>
        <begin position="107"/>
        <end position="126"/>
    </location>
</feature>
<dbReference type="CDD" id="cd02696">
    <property type="entry name" value="MurNAc-LAA"/>
    <property type="match status" value="1"/>
</dbReference>
<dbReference type="Proteomes" id="UP000886757">
    <property type="component" value="Unassembled WGS sequence"/>
</dbReference>
<dbReference type="SUPFAM" id="SSF53187">
    <property type="entry name" value="Zn-dependent exopeptidases"/>
    <property type="match status" value="1"/>
</dbReference>
<proteinExistence type="predicted"/>
<sequence length="532" mass="59153">MKKKVCLVVLLCLMALVMTGSTVVLAAENETSEAATVAKRRGWVKSGKYTYYYTSSGKMVTGWKKISGKIYYFRKTASGSRPKGSMVTGWLSIGSRKYYFSSKGVMQTGWKTIKNKNYYFRPTGKAGIMGSMYTGFKKIGSNRFLFKKDGSATVGWTTYNNKRYFFSNSKKLGIRGRALTGWKTIGKYRYYFSSTGILQKNRWISSKYYVDSNGRMLKNTVTPDGYKVNSNGVKTGKAKGWVKSGGKYYYYVSGKKVTGWKTIGGKRYYFDKNGVRQNGLKKIGSYKYYFKSGVMQKGWQTINGKKYYFKSNGRMAVNTTVNGVKIGSDGVAETSVSVLIIAGHGQGDVGAIGQYGSTTYYEYKYTRQFATLIYNNLKSSGKKISVTMYDQDYDCYQVVAGKKSGPEPNFKNYDYVLEIHFNATGVSAKDSSGDGSYKGVGMYVNSSKSNTAIDRQIVRAIGNTGFKIWGGGTGIFASSGLLNAKTCQKMGVSYGLLETAFIDDRDDMKFYNSNKNAMAKAVANAILNYFDL</sequence>
<keyword evidence="3" id="KW-0732">Signal</keyword>
<feature type="signal peptide" evidence="3">
    <location>
        <begin position="1"/>
        <end position="26"/>
    </location>
</feature>
<feature type="domain" description="MurNAc-LAA" evidence="4">
    <location>
        <begin position="338"/>
        <end position="527"/>
    </location>
</feature>
<dbReference type="PANTHER" id="PTHR30404:SF8">
    <property type="entry name" value="AUTOLYSIN PH-RELATED"/>
    <property type="match status" value="1"/>
</dbReference>
<dbReference type="InterPro" id="IPR002508">
    <property type="entry name" value="MurNAc-LAA_cat"/>
</dbReference>
<dbReference type="SUPFAM" id="SSF69360">
    <property type="entry name" value="Cell wall binding repeat"/>
    <property type="match status" value="3"/>
</dbReference>
<dbReference type="GO" id="GO:0008745">
    <property type="term" value="F:N-acetylmuramoyl-L-alanine amidase activity"/>
    <property type="evidence" value="ECO:0007669"/>
    <property type="project" value="InterPro"/>
</dbReference>
<name>A0A9D1ADA8_9FIRM</name>
<dbReference type="InterPro" id="IPR018337">
    <property type="entry name" value="Cell_wall/Cho-bd_repeat"/>
</dbReference>
<evidence type="ECO:0000313" key="6">
    <source>
        <dbReference type="Proteomes" id="UP000886757"/>
    </source>
</evidence>
<feature type="repeat" description="Cell wall-binding" evidence="2">
    <location>
        <begin position="296"/>
        <end position="315"/>
    </location>
</feature>
<dbReference type="Pfam" id="PF19127">
    <property type="entry name" value="Choline_bind_3"/>
    <property type="match status" value="3"/>
</dbReference>
<dbReference type="EMBL" id="DVGK01000093">
    <property type="protein sequence ID" value="HIR13879.1"/>
    <property type="molecule type" value="Genomic_DNA"/>
</dbReference>
<evidence type="ECO:0000256" key="2">
    <source>
        <dbReference type="PROSITE-ProRule" id="PRU00591"/>
    </source>
</evidence>
<dbReference type="GO" id="GO:0009253">
    <property type="term" value="P:peptidoglycan catabolic process"/>
    <property type="evidence" value="ECO:0007669"/>
    <property type="project" value="InterPro"/>
</dbReference>
<dbReference type="PROSITE" id="PS51170">
    <property type="entry name" value="CW"/>
    <property type="match status" value="3"/>
</dbReference>
<evidence type="ECO:0000256" key="1">
    <source>
        <dbReference type="ARBA" id="ARBA00022737"/>
    </source>
</evidence>
<dbReference type="GO" id="GO:0030288">
    <property type="term" value="C:outer membrane-bounded periplasmic space"/>
    <property type="evidence" value="ECO:0007669"/>
    <property type="project" value="TreeGrafter"/>
</dbReference>
<accession>A0A9D1ADA8</accession>
<protein>
    <submittedName>
        <fullName evidence="5">N-acetylmuramoyl-L-alanine amidase</fullName>
    </submittedName>
</protein>